<proteinExistence type="inferred from homology"/>
<dbReference type="PANTHER" id="PTHR13370:SF3">
    <property type="entry name" value="TRNA (GUANINE(10)-N2)-METHYLTRANSFERASE HOMOLOG"/>
    <property type="match status" value="1"/>
</dbReference>
<gene>
    <name evidence="5" type="ORF">JW984_01080</name>
</gene>
<dbReference type="EMBL" id="JAFGIX010000005">
    <property type="protein sequence ID" value="MBN1571766.1"/>
    <property type="molecule type" value="Genomic_DNA"/>
</dbReference>
<evidence type="ECO:0000313" key="6">
    <source>
        <dbReference type="Proteomes" id="UP000809273"/>
    </source>
</evidence>
<feature type="domain" description="DNA methylase N-4/N-6" evidence="4">
    <location>
        <begin position="6"/>
        <end position="135"/>
    </location>
</feature>
<evidence type="ECO:0000256" key="2">
    <source>
        <dbReference type="ARBA" id="ARBA00022679"/>
    </source>
</evidence>
<evidence type="ECO:0000256" key="1">
    <source>
        <dbReference type="ARBA" id="ARBA00022603"/>
    </source>
</evidence>
<dbReference type="Pfam" id="PF01555">
    <property type="entry name" value="N6_N4_Mtase"/>
    <property type="match status" value="1"/>
</dbReference>
<name>A0A9D8KDU9_9DELT</name>
<dbReference type="GO" id="GO:0005737">
    <property type="term" value="C:cytoplasm"/>
    <property type="evidence" value="ECO:0007669"/>
    <property type="project" value="TreeGrafter"/>
</dbReference>
<dbReference type="GO" id="GO:0003677">
    <property type="term" value="F:DNA binding"/>
    <property type="evidence" value="ECO:0007669"/>
    <property type="project" value="InterPro"/>
</dbReference>
<dbReference type="GO" id="GO:0032259">
    <property type="term" value="P:methylation"/>
    <property type="evidence" value="ECO:0007669"/>
    <property type="project" value="UniProtKB-KW"/>
</dbReference>
<organism evidence="5 6">
    <name type="scientific">Candidatus Zymogenus saltonus</name>
    <dbReference type="NCBI Taxonomy" id="2844893"/>
    <lineage>
        <taxon>Bacteria</taxon>
        <taxon>Deltaproteobacteria</taxon>
        <taxon>Candidatus Zymogenia</taxon>
        <taxon>Candidatus Zymogeniales</taxon>
        <taxon>Candidatus Zymogenaceae</taxon>
        <taxon>Candidatus Zymogenus</taxon>
    </lineage>
</organism>
<keyword evidence="1" id="KW-0489">Methyltransferase</keyword>
<evidence type="ECO:0000313" key="5">
    <source>
        <dbReference type="EMBL" id="MBN1571766.1"/>
    </source>
</evidence>
<dbReference type="Gene3D" id="3.40.50.150">
    <property type="entry name" value="Vaccinia Virus protein VP39"/>
    <property type="match status" value="2"/>
</dbReference>
<dbReference type="GO" id="GO:0009007">
    <property type="term" value="F:site-specific DNA-methyltransferase (adenine-specific) activity"/>
    <property type="evidence" value="ECO:0007669"/>
    <property type="project" value="TreeGrafter"/>
</dbReference>
<dbReference type="GO" id="GO:0008170">
    <property type="term" value="F:N-methyltransferase activity"/>
    <property type="evidence" value="ECO:0007669"/>
    <property type="project" value="InterPro"/>
</dbReference>
<dbReference type="PANTHER" id="PTHR13370">
    <property type="entry name" value="RNA METHYLASE-RELATED"/>
    <property type="match status" value="1"/>
</dbReference>
<evidence type="ECO:0000259" key="4">
    <source>
        <dbReference type="Pfam" id="PF01555"/>
    </source>
</evidence>
<evidence type="ECO:0000256" key="3">
    <source>
        <dbReference type="RuleBase" id="RU362026"/>
    </source>
</evidence>
<comment type="similarity">
    <text evidence="3">Belongs to the N(4)/N(6)-methyltransferase family.</text>
</comment>
<dbReference type="Proteomes" id="UP000809273">
    <property type="component" value="Unassembled WGS sequence"/>
</dbReference>
<dbReference type="InterPro" id="IPR002941">
    <property type="entry name" value="DNA_methylase_N4/N6"/>
</dbReference>
<dbReference type="SUPFAM" id="SSF53335">
    <property type="entry name" value="S-adenosyl-L-methionine-dependent methyltransferases"/>
    <property type="match status" value="2"/>
</dbReference>
<accession>A0A9D8KDU9</accession>
<dbReference type="InterPro" id="IPR029063">
    <property type="entry name" value="SAM-dependent_MTases_sf"/>
</dbReference>
<dbReference type="EC" id="2.1.1.-" evidence="3"/>
<protein>
    <recommendedName>
        <fullName evidence="3">Methyltransferase</fullName>
        <ecNumber evidence="3">2.1.1.-</ecNumber>
    </recommendedName>
</protein>
<dbReference type="InterPro" id="IPR001091">
    <property type="entry name" value="RM_Methyltransferase"/>
</dbReference>
<keyword evidence="2" id="KW-0808">Transferase</keyword>
<comment type="caution">
    <text evidence="5">The sequence shown here is derived from an EMBL/GenBank/DDBJ whole genome shotgun (WGS) entry which is preliminary data.</text>
</comment>
<dbReference type="PRINTS" id="PR00508">
    <property type="entry name" value="S21N4MTFRASE"/>
</dbReference>
<dbReference type="AlphaFoldDB" id="A0A9D8KDU9"/>
<reference evidence="5" key="1">
    <citation type="journal article" date="2021" name="Environ. Microbiol.">
        <title>Genomic characterization of three novel Desulfobacterota classes expand the metabolic and phylogenetic diversity of the phylum.</title>
        <authorList>
            <person name="Murphy C.L."/>
            <person name="Biggerstaff J."/>
            <person name="Eichhorn A."/>
            <person name="Ewing E."/>
            <person name="Shahan R."/>
            <person name="Soriano D."/>
            <person name="Stewart S."/>
            <person name="VanMol K."/>
            <person name="Walker R."/>
            <person name="Walters P."/>
            <person name="Elshahed M.S."/>
            <person name="Youssef N.H."/>
        </authorList>
    </citation>
    <scope>NUCLEOTIDE SEQUENCE</scope>
    <source>
        <strain evidence="5">Zod_Metabat.24</strain>
    </source>
</reference>
<sequence length="314" mass="36719">MVDIKKNKNYQEKETLPIQILAGDELHKKKLKISYSRSCECKPKHINCLSAKEWLKSQLGVWQFYYEKRDIRDKSIHPATFPIALARKVIELFTHEGELVVDPFVGSGTTLVAANDLNRNAVGFDLQENYIQLSAERIQSNVNMFNHANQIAVQDDARNIPLYFEEKSVSLICTSPPYANLLNRKRKNKSRRDRKNEQLGKVEQYSQDERDLGILELEEYAKAMGDIYEGLLPLLRPKAHCVINVPDMWWENKRITIHVSLIEELRKRGYELRNIIIWDRTNIVNQIGIFGWPSNYITMGVTFEYLLDFWRSEE</sequence>
<reference evidence="5" key="2">
    <citation type="submission" date="2021-01" db="EMBL/GenBank/DDBJ databases">
        <authorList>
            <person name="Hahn C.R."/>
            <person name="Youssef N.H."/>
            <person name="Elshahed M."/>
        </authorList>
    </citation>
    <scope>NUCLEOTIDE SEQUENCE</scope>
    <source>
        <strain evidence="5">Zod_Metabat.24</strain>
    </source>
</reference>